<proteinExistence type="predicted"/>
<dbReference type="EMBL" id="JAWXYG010000003">
    <property type="protein sequence ID" value="KAK4278401.1"/>
    <property type="molecule type" value="Genomic_DNA"/>
</dbReference>
<evidence type="ECO:0000313" key="1">
    <source>
        <dbReference type="EMBL" id="KAK4278401.1"/>
    </source>
</evidence>
<keyword evidence="2" id="KW-1185">Reference proteome</keyword>
<name>A0AAE1MW94_9FABA</name>
<sequence length="102" mass="11236">MANLPHSFPMNVSYVAVGASAQNAATSQANKDKMAAAVEHLVLQLGNPELRESALHELSKVDCSFTSHKFENSLRKFMVSVFKFFSDGLLFCFVIQHGLGKF</sequence>
<dbReference type="AlphaFoldDB" id="A0AAE1MW94"/>
<gene>
    <name evidence="1" type="ORF">QN277_016253</name>
</gene>
<reference evidence="1" key="1">
    <citation type="submission" date="2023-10" db="EMBL/GenBank/DDBJ databases">
        <title>Chromosome-level genome of the transformable northern wattle, Acacia crassicarpa.</title>
        <authorList>
            <person name="Massaro I."/>
            <person name="Sinha N.R."/>
            <person name="Poethig S."/>
            <person name="Leichty A.R."/>
        </authorList>
    </citation>
    <scope>NUCLEOTIDE SEQUENCE</scope>
    <source>
        <strain evidence="1">Acra3RX</strain>
        <tissue evidence="1">Leaf</tissue>
    </source>
</reference>
<comment type="caution">
    <text evidence="1">The sequence shown here is derived from an EMBL/GenBank/DDBJ whole genome shotgun (WGS) entry which is preliminary data.</text>
</comment>
<protein>
    <submittedName>
        <fullName evidence="1">Uncharacterized protein</fullName>
    </submittedName>
</protein>
<organism evidence="1 2">
    <name type="scientific">Acacia crassicarpa</name>
    <name type="common">northern wattle</name>
    <dbReference type="NCBI Taxonomy" id="499986"/>
    <lineage>
        <taxon>Eukaryota</taxon>
        <taxon>Viridiplantae</taxon>
        <taxon>Streptophyta</taxon>
        <taxon>Embryophyta</taxon>
        <taxon>Tracheophyta</taxon>
        <taxon>Spermatophyta</taxon>
        <taxon>Magnoliopsida</taxon>
        <taxon>eudicotyledons</taxon>
        <taxon>Gunneridae</taxon>
        <taxon>Pentapetalae</taxon>
        <taxon>rosids</taxon>
        <taxon>fabids</taxon>
        <taxon>Fabales</taxon>
        <taxon>Fabaceae</taxon>
        <taxon>Caesalpinioideae</taxon>
        <taxon>mimosoid clade</taxon>
        <taxon>Acacieae</taxon>
        <taxon>Acacia</taxon>
    </lineage>
</organism>
<evidence type="ECO:0000313" key="2">
    <source>
        <dbReference type="Proteomes" id="UP001293593"/>
    </source>
</evidence>
<dbReference type="Proteomes" id="UP001293593">
    <property type="component" value="Unassembled WGS sequence"/>
</dbReference>
<accession>A0AAE1MW94</accession>